<evidence type="ECO:0000313" key="3">
    <source>
        <dbReference type="Proteomes" id="UP000262538"/>
    </source>
</evidence>
<evidence type="ECO:0000313" key="2">
    <source>
        <dbReference type="EMBL" id="RGA03658.1"/>
    </source>
</evidence>
<proteinExistence type="predicted"/>
<name>A0ABX9LJ57_9ACTN</name>
<keyword evidence="3" id="KW-1185">Reference proteome</keyword>
<dbReference type="RefSeq" id="WP_111700949.1">
    <property type="nucleotide sequence ID" value="NZ_QFZU02000072.1"/>
</dbReference>
<reference evidence="2 3" key="1">
    <citation type="submission" date="2018-08" db="EMBL/GenBank/DDBJ databases">
        <title>Microbispora. triticiradicis sp. nov., a novel actinomycete isolated from the root of wheat (Triticum aestivum L.)).</title>
        <authorList>
            <person name="Han C."/>
        </authorList>
    </citation>
    <scope>NUCLEOTIDE SEQUENCE [LARGE SCALE GENOMIC DNA]</scope>
    <source>
        <strain evidence="2 3">NEAU-HRDPA2-9</strain>
    </source>
</reference>
<evidence type="ECO:0000256" key="1">
    <source>
        <dbReference type="SAM" id="MobiDB-lite"/>
    </source>
</evidence>
<gene>
    <name evidence="2" type="ORF">DI270_017355</name>
</gene>
<dbReference type="EMBL" id="QFZU02000072">
    <property type="protein sequence ID" value="RGA03658.1"/>
    <property type="molecule type" value="Genomic_DNA"/>
</dbReference>
<organism evidence="2 3">
    <name type="scientific">Microbispora triticiradicis</name>
    <dbReference type="NCBI Taxonomy" id="2200763"/>
    <lineage>
        <taxon>Bacteria</taxon>
        <taxon>Bacillati</taxon>
        <taxon>Actinomycetota</taxon>
        <taxon>Actinomycetes</taxon>
        <taxon>Streptosporangiales</taxon>
        <taxon>Streptosporangiaceae</taxon>
        <taxon>Microbispora</taxon>
    </lineage>
</organism>
<feature type="region of interest" description="Disordered" evidence="1">
    <location>
        <begin position="95"/>
        <end position="122"/>
    </location>
</feature>
<protein>
    <submittedName>
        <fullName evidence="2">Uncharacterized protein</fullName>
    </submittedName>
</protein>
<accession>A0ABX9LJ57</accession>
<comment type="caution">
    <text evidence="2">The sequence shown here is derived from an EMBL/GenBank/DDBJ whole genome shotgun (WGS) entry which is preliminary data.</text>
</comment>
<sequence length="122" mass="12990">MPVDLLDNPDFLHDRTRTICSRRPAPASPARARHAAAATARGLARLVLLAGCGWSLLAAHTSATAGDLPAVTDHAARALTCAVLLTALALHRRRAARPYPPARPCTGPGGRGDRPRKRLPRR</sequence>
<dbReference type="Proteomes" id="UP000262538">
    <property type="component" value="Unassembled WGS sequence"/>
</dbReference>